<dbReference type="InterPro" id="IPR036263">
    <property type="entry name" value="Chorismate_II_sf"/>
</dbReference>
<comment type="caution">
    <text evidence="8">The sequence shown here is derived from an EMBL/GenBank/DDBJ whole genome shotgun (WGS) entry which is preliminary data.</text>
</comment>
<dbReference type="InterPro" id="IPR051331">
    <property type="entry name" value="Chorismate_mutase-related"/>
</dbReference>
<feature type="chain" id="PRO_5046325130" description="Chorismate mutase" evidence="6">
    <location>
        <begin position="23"/>
        <end position="187"/>
    </location>
</feature>
<protein>
    <recommendedName>
        <fullName evidence="2 5">Chorismate mutase</fullName>
        <ecNumber evidence="2 5">5.4.99.5</ecNumber>
    </recommendedName>
</protein>
<comment type="catalytic activity">
    <reaction evidence="5">
        <text>chorismate = prephenate</text>
        <dbReference type="Rhea" id="RHEA:13897"/>
        <dbReference type="ChEBI" id="CHEBI:29748"/>
        <dbReference type="ChEBI" id="CHEBI:29934"/>
        <dbReference type="EC" id="5.4.99.5"/>
    </reaction>
</comment>
<feature type="signal peptide" evidence="6">
    <location>
        <begin position="1"/>
        <end position="22"/>
    </location>
</feature>
<evidence type="ECO:0000256" key="6">
    <source>
        <dbReference type="SAM" id="SignalP"/>
    </source>
</evidence>
<evidence type="ECO:0000256" key="5">
    <source>
        <dbReference type="PIRNR" id="PIRNR026640"/>
    </source>
</evidence>
<evidence type="ECO:0000259" key="7">
    <source>
        <dbReference type="PROSITE" id="PS51168"/>
    </source>
</evidence>
<keyword evidence="3 6" id="KW-0732">Signal</keyword>
<dbReference type="PANTHER" id="PTHR38041">
    <property type="entry name" value="CHORISMATE MUTASE"/>
    <property type="match status" value="1"/>
</dbReference>
<evidence type="ECO:0000313" key="9">
    <source>
        <dbReference type="Proteomes" id="UP000746535"/>
    </source>
</evidence>
<dbReference type="EC" id="5.4.99.5" evidence="2 5"/>
<organism evidence="8 9">
    <name type="scientific">Pseudomonas quercus</name>
    <dbReference type="NCBI Taxonomy" id="2722792"/>
    <lineage>
        <taxon>Bacteria</taxon>
        <taxon>Pseudomonadati</taxon>
        <taxon>Pseudomonadota</taxon>
        <taxon>Gammaproteobacteria</taxon>
        <taxon>Pseudomonadales</taxon>
        <taxon>Pseudomonadaceae</taxon>
        <taxon>Pseudomonas</taxon>
    </lineage>
</organism>
<feature type="domain" description="Chorismate mutase" evidence="7">
    <location>
        <begin position="9"/>
        <end position="106"/>
    </location>
</feature>
<gene>
    <name evidence="8" type="ORF">HBH25_07550</name>
</gene>
<evidence type="ECO:0000256" key="3">
    <source>
        <dbReference type="ARBA" id="ARBA00022729"/>
    </source>
</evidence>
<dbReference type="NCBIfam" id="NF006741">
    <property type="entry name" value="PRK09269.1"/>
    <property type="match status" value="1"/>
</dbReference>
<sequence length="187" mass="20215">MLTLVRTLVASATLVAATAALADGISKPPAELSPLLSSIEQRLNIADQVALSKWDSKKAIEDRTREREVIAGAVVLAPNYSLEPAFVEQFFAAQIEANKLVQYGHLNEWRMAGKAPDSPRPDLVGQIRPQLDGLQKTLLDQLAAFAPHRASAACAQWVAEAVNHGDRDELHQLALVRATGELCLGPH</sequence>
<dbReference type="NCBIfam" id="TIGR01806">
    <property type="entry name" value="CM_mono2"/>
    <property type="match status" value="1"/>
</dbReference>
<evidence type="ECO:0000313" key="8">
    <source>
        <dbReference type="EMBL" id="NJP00715.1"/>
    </source>
</evidence>
<dbReference type="GO" id="GO:0004106">
    <property type="term" value="F:chorismate mutase activity"/>
    <property type="evidence" value="ECO:0007669"/>
    <property type="project" value="UniProtKB-EC"/>
</dbReference>
<evidence type="ECO:0000256" key="1">
    <source>
        <dbReference type="ARBA" id="ARBA00004817"/>
    </source>
</evidence>
<dbReference type="PROSITE" id="PS51168">
    <property type="entry name" value="CHORISMATE_MUT_2"/>
    <property type="match status" value="1"/>
</dbReference>
<dbReference type="InterPro" id="IPR008240">
    <property type="entry name" value="Chorismate_mutase_periplasmic"/>
</dbReference>
<keyword evidence="9" id="KW-1185">Reference proteome</keyword>
<accession>A0ABX0YCP4</accession>
<dbReference type="SMART" id="SM00830">
    <property type="entry name" value="CM_2"/>
    <property type="match status" value="1"/>
</dbReference>
<dbReference type="InterPro" id="IPR002701">
    <property type="entry name" value="CM_II_prokaryot"/>
</dbReference>
<dbReference type="SUPFAM" id="SSF48600">
    <property type="entry name" value="Chorismate mutase II"/>
    <property type="match status" value="1"/>
</dbReference>
<name>A0ABX0YCP4_9PSED</name>
<dbReference type="Pfam" id="PF01817">
    <property type="entry name" value="CM_2"/>
    <property type="match status" value="1"/>
</dbReference>
<proteinExistence type="predicted"/>
<dbReference type="Gene3D" id="1.20.59.10">
    <property type="entry name" value="Chorismate mutase"/>
    <property type="match status" value="1"/>
</dbReference>
<evidence type="ECO:0000256" key="4">
    <source>
        <dbReference type="ARBA" id="ARBA00023235"/>
    </source>
</evidence>
<reference evidence="8 9" key="1">
    <citation type="submission" date="2020-03" db="EMBL/GenBank/DDBJ databases">
        <authorList>
            <person name="Wang L."/>
            <person name="He N."/>
            <person name="Li Y."/>
            <person name="Fang Y."/>
            <person name="Zhang F."/>
        </authorList>
    </citation>
    <scope>NUCLEOTIDE SEQUENCE [LARGE SCALE GENOMIC DNA]</scope>
    <source>
        <strain evidence="9">hsmgli-8</strain>
    </source>
</reference>
<dbReference type="Proteomes" id="UP000746535">
    <property type="component" value="Unassembled WGS sequence"/>
</dbReference>
<dbReference type="PANTHER" id="PTHR38041:SF2">
    <property type="entry name" value="SECRETED CHORISMATE MUTASE"/>
    <property type="match status" value="1"/>
</dbReference>
<comment type="pathway">
    <text evidence="1 5">Metabolic intermediate biosynthesis; prephenate biosynthesis; prephenate from chorismate: step 1/1.</text>
</comment>
<keyword evidence="4 5" id="KW-0413">Isomerase</keyword>
<dbReference type="EMBL" id="JAAVJI010000003">
    <property type="protein sequence ID" value="NJP00715.1"/>
    <property type="molecule type" value="Genomic_DNA"/>
</dbReference>
<comment type="function">
    <text evidence="5">Catalyzes the Claisen rearrangement of chorismate to prephenate.</text>
</comment>
<dbReference type="RefSeq" id="WP_168083097.1">
    <property type="nucleotide sequence ID" value="NZ_JAAVJI010000003.1"/>
</dbReference>
<dbReference type="InterPro" id="IPR036979">
    <property type="entry name" value="CM_dom_sf"/>
</dbReference>
<dbReference type="PIRSF" id="PIRSF026640">
    <property type="entry name" value="Peripl_chor_mut"/>
    <property type="match status" value="1"/>
</dbReference>
<evidence type="ECO:0000256" key="2">
    <source>
        <dbReference type="ARBA" id="ARBA00012404"/>
    </source>
</evidence>